<dbReference type="SMART" id="SM00418">
    <property type="entry name" value="HTH_ARSR"/>
    <property type="match status" value="1"/>
</dbReference>
<dbReference type="SUPFAM" id="SSF46785">
    <property type="entry name" value="Winged helix' DNA-binding domain"/>
    <property type="match status" value="1"/>
</dbReference>
<sequence>MEPNEPLPQVSLDARNLRGIAHPLRVRILGILRTEGPATASTLSRRLDQNTGATSYHLRQLAEHGFITEVPDRGVRRERWWQAAHANTVVPDSDLLADGGGLGAAFLGSLAQVWADNMLRAVAATPALTHEWRDAQDFGDYAFTLTPEEAKDLMAEFHRVLKRRTAAAAEAGPTEGAARVSFQFQMFPSPEDRQPRTDATETEK</sequence>
<dbReference type="GO" id="GO:0003700">
    <property type="term" value="F:DNA-binding transcription factor activity"/>
    <property type="evidence" value="ECO:0007669"/>
    <property type="project" value="InterPro"/>
</dbReference>
<gene>
    <name evidence="3" type="ORF">POF43_005680</name>
    <name evidence="4" type="ORF">POF50_024580</name>
</gene>
<feature type="region of interest" description="Disordered" evidence="1">
    <location>
        <begin position="185"/>
        <end position="204"/>
    </location>
</feature>
<reference evidence="4 5" key="1">
    <citation type="submission" date="2023-05" db="EMBL/GenBank/DDBJ databases">
        <title>Streptantibioticus silvisoli sp. nov., acidotolerant actinomycetes 1 from pine litter.</title>
        <authorList>
            <person name="Swiecimska M."/>
            <person name="Golinska P."/>
            <person name="Sangal V."/>
            <person name="Wachnowicz B."/>
            <person name="Goodfellow M."/>
        </authorList>
    </citation>
    <scope>NUCLEOTIDE SEQUENCE</scope>
    <source>
        <strain evidence="4">SL13</strain>
        <strain evidence="3 5">SL54</strain>
    </source>
</reference>
<protein>
    <submittedName>
        <fullName evidence="4">Helix-turn-helix domain-containing protein</fullName>
    </submittedName>
</protein>
<dbReference type="EMBL" id="JABXJJ020000032">
    <property type="protein sequence ID" value="MDI5972478.1"/>
    <property type="molecule type" value="Genomic_DNA"/>
</dbReference>
<feature type="compositionally biased region" description="Basic and acidic residues" evidence="1">
    <location>
        <begin position="190"/>
        <end position="204"/>
    </location>
</feature>
<dbReference type="EMBL" id="JAAGKO020000005">
    <property type="protein sequence ID" value="MDI5962212.1"/>
    <property type="molecule type" value="Genomic_DNA"/>
</dbReference>
<dbReference type="InterPro" id="IPR036390">
    <property type="entry name" value="WH_DNA-bd_sf"/>
</dbReference>
<accession>A0AA90KAJ1</accession>
<dbReference type="CDD" id="cd00090">
    <property type="entry name" value="HTH_ARSR"/>
    <property type="match status" value="1"/>
</dbReference>
<proteinExistence type="predicted"/>
<dbReference type="RefSeq" id="WP_271317613.1">
    <property type="nucleotide sequence ID" value="NZ_JAAGKO020000005.1"/>
</dbReference>
<dbReference type="Gene3D" id="1.10.10.10">
    <property type="entry name" value="Winged helix-like DNA-binding domain superfamily/Winged helix DNA-binding domain"/>
    <property type="match status" value="1"/>
</dbReference>
<feature type="domain" description="HTH arsR-type" evidence="2">
    <location>
        <begin position="15"/>
        <end position="95"/>
    </location>
</feature>
<evidence type="ECO:0000256" key="1">
    <source>
        <dbReference type="SAM" id="MobiDB-lite"/>
    </source>
</evidence>
<organism evidence="4">
    <name type="scientific">Streptantibioticus silvisoli</name>
    <dbReference type="NCBI Taxonomy" id="2705255"/>
    <lineage>
        <taxon>Bacteria</taxon>
        <taxon>Bacillati</taxon>
        <taxon>Actinomycetota</taxon>
        <taxon>Actinomycetes</taxon>
        <taxon>Kitasatosporales</taxon>
        <taxon>Streptomycetaceae</taxon>
        <taxon>Streptantibioticus</taxon>
    </lineage>
</organism>
<comment type="caution">
    <text evidence="4">The sequence shown here is derived from an EMBL/GenBank/DDBJ whole genome shotgun (WGS) entry which is preliminary data.</text>
</comment>
<dbReference type="InterPro" id="IPR036388">
    <property type="entry name" value="WH-like_DNA-bd_sf"/>
</dbReference>
<evidence type="ECO:0000313" key="5">
    <source>
        <dbReference type="Proteomes" id="UP001156398"/>
    </source>
</evidence>
<dbReference type="AlphaFoldDB" id="A0AA90KAJ1"/>
<name>A0AA90KAJ1_9ACTN</name>
<evidence type="ECO:0000259" key="2">
    <source>
        <dbReference type="SMART" id="SM00418"/>
    </source>
</evidence>
<dbReference type="InterPro" id="IPR001845">
    <property type="entry name" value="HTH_ArsR_DNA-bd_dom"/>
</dbReference>
<evidence type="ECO:0000313" key="3">
    <source>
        <dbReference type="EMBL" id="MDI5962212.1"/>
    </source>
</evidence>
<evidence type="ECO:0000313" key="4">
    <source>
        <dbReference type="EMBL" id="MDI5972478.1"/>
    </source>
</evidence>
<dbReference type="Pfam" id="PF12840">
    <property type="entry name" value="HTH_20"/>
    <property type="match status" value="1"/>
</dbReference>
<keyword evidence="5" id="KW-1185">Reference proteome</keyword>
<dbReference type="Proteomes" id="UP001156398">
    <property type="component" value="Unassembled WGS sequence"/>
</dbReference>
<dbReference type="InterPro" id="IPR011991">
    <property type="entry name" value="ArsR-like_HTH"/>
</dbReference>